<keyword evidence="3" id="KW-1185">Reference proteome</keyword>
<dbReference type="KEGG" id="hyf:DTO96_101174"/>
<reference evidence="3" key="1">
    <citation type="submission" date="2018-07" db="EMBL/GenBank/DDBJ databases">
        <authorList>
            <person name="Kim H."/>
        </authorList>
    </citation>
    <scope>NUCLEOTIDE SEQUENCE [LARGE SCALE GENOMIC DNA]</scope>
    <source>
        <strain evidence="3">F02</strain>
    </source>
</reference>
<organism evidence="2 3">
    <name type="scientific">Ephemeroptericola cinctiostellae</name>
    <dbReference type="NCBI Taxonomy" id="2268024"/>
    <lineage>
        <taxon>Bacteria</taxon>
        <taxon>Pseudomonadati</taxon>
        <taxon>Pseudomonadota</taxon>
        <taxon>Betaproteobacteria</taxon>
        <taxon>Burkholderiales</taxon>
        <taxon>Burkholderiaceae</taxon>
        <taxon>Ephemeroptericola</taxon>
    </lineage>
</organism>
<evidence type="ECO:0000313" key="2">
    <source>
        <dbReference type="EMBL" id="AXF85443.1"/>
    </source>
</evidence>
<name>A0A345DAQ5_9BURK</name>
<sequence>MKYLKKLVFALIATSSVARAESIINYQTQGNLQITNNIACVDVSELKNMYTPADVFKGMTNCLDKKDYVAATNLYAFSRVYGMVDAKRVSDRTAHQAMVVLQMNAVRNLSSDELNSFSQVMKATLSTGSDSLNRLCKKIKTVGAPNYYPAYMIQHGMGAFMGGQNPIDQSVDVTKTFNEALTQSLHCNPE</sequence>
<dbReference type="RefSeq" id="WP_114562639.1">
    <property type="nucleotide sequence ID" value="NZ_CP031124.1"/>
</dbReference>
<protein>
    <submittedName>
        <fullName evidence="2">Uncharacterized protein</fullName>
    </submittedName>
</protein>
<keyword evidence="1" id="KW-0732">Signal</keyword>
<proteinExistence type="predicted"/>
<dbReference type="OrthoDB" id="5339269at2"/>
<feature type="signal peptide" evidence="1">
    <location>
        <begin position="1"/>
        <end position="20"/>
    </location>
</feature>
<evidence type="ECO:0000256" key="1">
    <source>
        <dbReference type="SAM" id="SignalP"/>
    </source>
</evidence>
<dbReference type="AlphaFoldDB" id="A0A345DAQ5"/>
<dbReference type="Proteomes" id="UP000252182">
    <property type="component" value="Chromosome"/>
</dbReference>
<gene>
    <name evidence="2" type="ORF">DTO96_101174</name>
</gene>
<evidence type="ECO:0000313" key="3">
    <source>
        <dbReference type="Proteomes" id="UP000252182"/>
    </source>
</evidence>
<feature type="chain" id="PRO_5016815331" evidence="1">
    <location>
        <begin position="21"/>
        <end position="190"/>
    </location>
</feature>
<dbReference type="EMBL" id="CP031124">
    <property type="protein sequence ID" value="AXF85443.1"/>
    <property type="molecule type" value="Genomic_DNA"/>
</dbReference>
<accession>A0A345DAQ5</accession>